<evidence type="ECO:0000256" key="7">
    <source>
        <dbReference type="SAM" id="MobiDB-lite"/>
    </source>
</evidence>
<keyword evidence="2" id="KW-0808">Transferase</keyword>
<dbReference type="VEuPathDB" id="VectorBase:AARA008132"/>
<dbReference type="GO" id="GO:0030258">
    <property type="term" value="P:lipid modification"/>
    <property type="evidence" value="ECO:0007669"/>
    <property type="project" value="TreeGrafter"/>
</dbReference>
<dbReference type="RefSeq" id="XP_040158659.1">
    <property type="nucleotide sequence ID" value="XM_040302725.1"/>
</dbReference>
<feature type="transmembrane region" description="Helical" evidence="8">
    <location>
        <begin position="244"/>
        <end position="264"/>
    </location>
</feature>
<feature type="compositionally biased region" description="Low complexity" evidence="7">
    <location>
        <begin position="605"/>
        <end position="628"/>
    </location>
</feature>
<dbReference type="GO" id="GO:0016020">
    <property type="term" value="C:membrane"/>
    <property type="evidence" value="ECO:0007669"/>
    <property type="project" value="UniProtKB-SubCell"/>
</dbReference>
<comment type="subcellular location">
    <subcellularLocation>
        <location evidence="1">Membrane</location>
        <topology evidence="1">Multi-pass membrane protein</topology>
    </subcellularLocation>
</comment>
<feature type="transmembrane region" description="Helical" evidence="8">
    <location>
        <begin position="452"/>
        <end position="474"/>
    </location>
</feature>
<evidence type="ECO:0000256" key="2">
    <source>
        <dbReference type="ARBA" id="ARBA00022679"/>
    </source>
</evidence>
<sequence>MQQIATIIGANAYYDGSRVFTWLADMCGLSVDLVNFLITQFLALLLASAFRSYLHPSKVSASTRHAIGLVIGLFFGYFCFGQQAIHIAGLPAVCYVVIRTQNPQIVQRLVMVVALFYLSCIHLHRQYYDYGSYSLDITGPLMIITQKVTSLAFSIHDGFTREMKDLTQSQQQHAIRKLPSPLEFFSYTLHFQGLMAGPLVFYKDYIDFIEGCHIIKHTSASAKYDIEKKIVHEPSPVKAVVKKVIASLVCALIFVKFATIYPIKTMKDDGFIASTGFFYSLWYMMMATTAVRFKYYFAWLMADAICNNSGLGFNGYDERDGVTPRWDMLSNIQVLEFEFGTNFRNCINAWNAGTNRWLRMVVFERVPKRYGTVLTFSLSALWHGFYPGYYMTFATGALIVMAARIARKLFRPAFQGTAGSRTLYDVLTCLVTRVFMGYATFPFVLLEFKASLRMYLNVFMCLHLVALITVFILSQYVPRGEGSRAAAGARSRSKLKADTEDADQQSAAAAATGSGRKDADALSKQAGTAVAAVVDTEPAGSNGSAAGIRYRGAENGRRSDVDSQHQIVKDVVDPFCLTTTTSMMMMMNGNHHHKKTDDFLSQEDNNNSATINTTSTTTTTNNTSAAATKSGPKLACERIKEKLEQETRNIEDFIDKTVTGFVELKDDLMRMPDETHGGLYIPRKAPLVGTAALNGNGNVVDGNSNSTTASGTTITGATTGVGSSSNAFLKKEIDALNAAVQQANVLPAVLSNGHAK</sequence>
<dbReference type="KEGG" id="aara:120897691"/>
<evidence type="ECO:0008006" key="11">
    <source>
        <dbReference type="Google" id="ProtNLM"/>
    </source>
</evidence>
<accession>A0A182I3I6</accession>
<dbReference type="RefSeq" id="XP_040158657.1">
    <property type="nucleotide sequence ID" value="XM_040302723.1"/>
</dbReference>
<dbReference type="CTD" id="36045"/>
<evidence type="ECO:0000313" key="10">
    <source>
        <dbReference type="Proteomes" id="UP000075840"/>
    </source>
</evidence>
<feature type="transmembrane region" description="Helical" evidence="8">
    <location>
        <begin position="388"/>
        <end position="406"/>
    </location>
</feature>
<evidence type="ECO:0000256" key="5">
    <source>
        <dbReference type="ARBA" id="ARBA00023136"/>
    </source>
</evidence>
<feature type="region of interest" description="Disordered" evidence="7">
    <location>
        <begin position="601"/>
        <end position="632"/>
    </location>
</feature>
<keyword evidence="3 8" id="KW-0812">Transmembrane</keyword>
<dbReference type="GO" id="GO:0016746">
    <property type="term" value="F:acyltransferase activity"/>
    <property type="evidence" value="ECO:0007669"/>
    <property type="project" value="UniProtKB-KW"/>
</dbReference>
<dbReference type="Proteomes" id="UP000075840">
    <property type="component" value="Unassembled WGS sequence"/>
</dbReference>
<feature type="transmembrane region" description="Helical" evidence="8">
    <location>
        <begin position="270"/>
        <end position="291"/>
    </location>
</feature>
<evidence type="ECO:0000256" key="6">
    <source>
        <dbReference type="ARBA" id="ARBA00023315"/>
    </source>
</evidence>
<feature type="transmembrane region" description="Helical" evidence="8">
    <location>
        <begin position="105"/>
        <end position="123"/>
    </location>
</feature>
<dbReference type="VEuPathDB" id="VectorBase:AARA21_003383"/>
<evidence type="ECO:0000313" key="9">
    <source>
        <dbReference type="EnsemblMetazoa" id="AARA008132-PA"/>
    </source>
</evidence>
<dbReference type="RefSeq" id="XP_040158656.1">
    <property type="nucleotide sequence ID" value="XM_040302722.1"/>
</dbReference>
<keyword evidence="5 8" id="KW-0472">Membrane</keyword>
<evidence type="ECO:0000256" key="8">
    <source>
        <dbReference type="SAM" id="Phobius"/>
    </source>
</evidence>
<dbReference type="RefSeq" id="XP_040158660.1">
    <property type="nucleotide sequence ID" value="XM_040302726.1"/>
</dbReference>
<dbReference type="GeneID" id="120897691"/>
<reference evidence="9" key="1">
    <citation type="submission" date="2022-08" db="UniProtKB">
        <authorList>
            <consortium name="EnsemblMetazoa"/>
        </authorList>
    </citation>
    <scope>IDENTIFICATION</scope>
    <source>
        <strain evidence="9">Dongola</strain>
    </source>
</reference>
<dbReference type="PANTHER" id="PTHR13906">
    <property type="entry name" value="PORCUPINE"/>
    <property type="match status" value="1"/>
</dbReference>
<dbReference type="InterPro" id="IPR049941">
    <property type="entry name" value="LPLAT_7/PORCN-like"/>
</dbReference>
<feature type="transmembrane region" description="Helical" evidence="8">
    <location>
        <begin position="426"/>
        <end position="446"/>
    </location>
</feature>
<evidence type="ECO:0000256" key="1">
    <source>
        <dbReference type="ARBA" id="ARBA00004141"/>
    </source>
</evidence>
<name>A0A182I3I6_ANOAR</name>
<feature type="region of interest" description="Disordered" evidence="7">
    <location>
        <begin position="487"/>
        <end position="515"/>
    </location>
</feature>
<dbReference type="AlphaFoldDB" id="A0A182I3I6"/>
<feature type="compositionally biased region" description="Low complexity" evidence="7">
    <location>
        <begin position="504"/>
        <end position="514"/>
    </location>
</feature>
<organism evidence="9 10">
    <name type="scientific">Anopheles arabiensis</name>
    <name type="common">Mosquito</name>
    <dbReference type="NCBI Taxonomy" id="7173"/>
    <lineage>
        <taxon>Eukaryota</taxon>
        <taxon>Metazoa</taxon>
        <taxon>Ecdysozoa</taxon>
        <taxon>Arthropoda</taxon>
        <taxon>Hexapoda</taxon>
        <taxon>Insecta</taxon>
        <taxon>Pterygota</taxon>
        <taxon>Neoptera</taxon>
        <taxon>Endopterygota</taxon>
        <taxon>Diptera</taxon>
        <taxon>Nematocera</taxon>
        <taxon>Culicoidea</taxon>
        <taxon>Culicidae</taxon>
        <taxon>Anophelinae</taxon>
        <taxon>Anopheles</taxon>
    </lineage>
</organism>
<keyword evidence="4 8" id="KW-1133">Transmembrane helix</keyword>
<dbReference type="Pfam" id="PF03062">
    <property type="entry name" value="MBOAT"/>
    <property type="match status" value="1"/>
</dbReference>
<dbReference type="PANTHER" id="PTHR13906:SF4">
    <property type="entry name" value="LYSOPHOSPHOLIPID ACYLTRANSFERASE 6"/>
    <property type="match status" value="1"/>
</dbReference>
<protein>
    <recommendedName>
        <fullName evidence="11">Lysophospholipid acyltransferase 1</fullName>
    </recommendedName>
</protein>
<proteinExistence type="predicted"/>
<keyword evidence="6" id="KW-0012">Acyltransferase</keyword>
<feature type="transmembrane region" description="Helical" evidence="8">
    <location>
        <begin position="33"/>
        <end position="54"/>
    </location>
</feature>
<dbReference type="EMBL" id="APCN01000213">
    <property type="status" value="NOT_ANNOTATED_CDS"/>
    <property type="molecule type" value="Genomic_DNA"/>
</dbReference>
<evidence type="ECO:0000256" key="4">
    <source>
        <dbReference type="ARBA" id="ARBA00022989"/>
    </source>
</evidence>
<evidence type="ECO:0000256" key="3">
    <source>
        <dbReference type="ARBA" id="ARBA00022692"/>
    </source>
</evidence>
<keyword evidence="10" id="KW-1185">Reference proteome</keyword>
<feature type="transmembrane region" description="Helical" evidence="8">
    <location>
        <begin position="66"/>
        <end position="85"/>
    </location>
</feature>
<dbReference type="InterPro" id="IPR004299">
    <property type="entry name" value="MBOAT_fam"/>
</dbReference>
<dbReference type="EnsemblMetazoa" id="AARA008132-RA">
    <property type="protein sequence ID" value="AARA008132-PA"/>
    <property type="gene ID" value="AARA008132"/>
</dbReference>